<dbReference type="InterPro" id="IPR036249">
    <property type="entry name" value="Thioredoxin-like_sf"/>
</dbReference>
<dbReference type="GO" id="GO:0006457">
    <property type="term" value="P:protein folding"/>
    <property type="evidence" value="ECO:0007669"/>
    <property type="project" value="TreeGrafter"/>
</dbReference>
<evidence type="ECO:0000313" key="17">
    <source>
        <dbReference type="EMBL" id="KAI3405644.2"/>
    </source>
</evidence>
<keyword evidence="5 15" id="KW-0813">Transport</keyword>
<proteinExistence type="inferred from homology"/>
<keyword evidence="18" id="KW-1185">Reference proteome</keyword>
<dbReference type="PANTHER" id="PTHR45672:SF3">
    <property type="entry name" value="THIOREDOXIN DOMAIN-CONTAINING PROTEIN 5"/>
    <property type="match status" value="1"/>
</dbReference>
<dbReference type="Pfam" id="PF03650">
    <property type="entry name" value="MPC"/>
    <property type="match status" value="1"/>
</dbReference>
<evidence type="ECO:0000256" key="2">
    <source>
        <dbReference type="ARBA" id="ARBA00004448"/>
    </source>
</evidence>
<keyword evidence="7" id="KW-0732">Signal</keyword>
<evidence type="ECO:0000256" key="8">
    <source>
        <dbReference type="ARBA" id="ARBA00022792"/>
    </source>
</evidence>
<evidence type="ECO:0000256" key="13">
    <source>
        <dbReference type="ARBA" id="ARBA00023235"/>
    </source>
</evidence>
<keyword evidence="13" id="KW-0413">Isomerase</keyword>
<organism evidence="17 18">
    <name type="scientific">Candida oxycetoniae</name>
    <dbReference type="NCBI Taxonomy" id="497107"/>
    <lineage>
        <taxon>Eukaryota</taxon>
        <taxon>Fungi</taxon>
        <taxon>Dikarya</taxon>
        <taxon>Ascomycota</taxon>
        <taxon>Saccharomycotina</taxon>
        <taxon>Pichiomycetes</taxon>
        <taxon>Debaryomycetaceae</taxon>
        <taxon>Candida/Lodderomyces clade</taxon>
        <taxon>Candida</taxon>
    </lineage>
</organism>
<evidence type="ECO:0000256" key="3">
    <source>
        <dbReference type="ARBA" id="ARBA00006347"/>
    </source>
</evidence>
<accession>A0AAI9SZ70</accession>
<feature type="domain" description="Thioredoxin" evidence="16">
    <location>
        <begin position="85"/>
        <end position="211"/>
    </location>
</feature>
<name>A0AAI9SZ70_9ASCO</name>
<dbReference type="PANTHER" id="PTHR45672">
    <property type="entry name" value="PROTEIN DISULFIDE-ISOMERASE C17H9.14C-RELATED"/>
    <property type="match status" value="1"/>
</dbReference>
<dbReference type="GO" id="GO:0006850">
    <property type="term" value="P:pyruvate import into mitochondria"/>
    <property type="evidence" value="ECO:0007669"/>
    <property type="project" value="InterPro"/>
</dbReference>
<dbReference type="InterPro" id="IPR013766">
    <property type="entry name" value="Thioredoxin_domain"/>
</dbReference>
<keyword evidence="10 15" id="KW-0496">Mitochondrion</keyword>
<dbReference type="Pfam" id="PF00085">
    <property type="entry name" value="Thioredoxin"/>
    <property type="match status" value="2"/>
</dbReference>
<keyword evidence="14" id="KW-0676">Redox-active center</keyword>
<reference evidence="17" key="1">
    <citation type="journal article" date="2022" name="DNA Res.">
        <title>Genome analysis of five recently described species of the CUG-Ser clade uncovers Candida theae as a new hybrid lineage with pathogenic potential in the Candida parapsilosis species complex.</title>
        <authorList>
            <person name="Mixao V."/>
            <person name="Del Olmo V."/>
            <person name="Hegedusova E."/>
            <person name="Saus E."/>
            <person name="Pryszcz L."/>
            <person name="Cillingova A."/>
            <person name="Nosek J."/>
            <person name="Gabaldon T."/>
        </authorList>
    </citation>
    <scope>NUCLEOTIDE SEQUENCE</scope>
    <source>
        <strain evidence="17">CBS 10844</strain>
    </source>
</reference>
<dbReference type="SUPFAM" id="SSF52833">
    <property type="entry name" value="Thioredoxin-like"/>
    <property type="match status" value="2"/>
</dbReference>
<comment type="caution">
    <text evidence="17">The sequence shown here is derived from an EMBL/GenBank/DDBJ whole genome shotgun (WGS) entry which is preliminary data.</text>
</comment>
<comment type="similarity">
    <text evidence="3">Belongs to the protein disulfide isomerase family.</text>
</comment>
<protein>
    <recommendedName>
        <fullName evidence="15">Mitochondrial pyruvate carrier</fullName>
    </recommendedName>
</protein>
<dbReference type="InterPro" id="IPR011679">
    <property type="entry name" value="ERp29_C"/>
</dbReference>
<dbReference type="CDD" id="cd02961">
    <property type="entry name" value="PDI_a_family"/>
    <property type="match status" value="1"/>
</dbReference>
<dbReference type="GO" id="GO:0003756">
    <property type="term" value="F:protein disulfide isomerase activity"/>
    <property type="evidence" value="ECO:0007669"/>
    <property type="project" value="UniProtKB-EC"/>
</dbReference>
<keyword evidence="8 15" id="KW-0999">Mitochondrion inner membrane</keyword>
<feature type="domain" description="Thioredoxin" evidence="16">
    <location>
        <begin position="212"/>
        <end position="351"/>
    </location>
</feature>
<comment type="function">
    <text evidence="15">Mediates the uptake of pyruvate into mitochondria.</text>
</comment>
<comment type="catalytic activity">
    <reaction evidence="1">
        <text>Catalyzes the rearrangement of -S-S- bonds in proteins.</text>
        <dbReference type="EC" id="5.3.4.1"/>
    </reaction>
</comment>
<comment type="subcellular location">
    <subcellularLocation>
        <location evidence="2 15">Mitochondrion inner membrane</location>
        <topology evidence="2 15">Multi-pass membrane protein</topology>
    </subcellularLocation>
</comment>
<dbReference type="PROSITE" id="PS51352">
    <property type="entry name" value="THIOREDOXIN_2"/>
    <property type="match status" value="2"/>
</dbReference>
<evidence type="ECO:0000256" key="1">
    <source>
        <dbReference type="ARBA" id="ARBA00001182"/>
    </source>
</evidence>
<dbReference type="Gene3D" id="1.20.1150.12">
    <property type="entry name" value="Endoplasmic reticulum resident protein 29, C-terminal domain"/>
    <property type="match status" value="1"/>
</dbReference>
<dbReference type="SUPFAM" id="SSF47933">
    <property type="entry name" value="ERP29 C domain-like"/>
    <property type="match status" value="1"/>
</dbReference>
<sequence length="457" mass="52168">MSSAQSTFRKVLRYMCTTHFWGPVSNFGIPVAAMMDLKKDPDRISGPMTGSLILYSCVFMRYALAVRPKNYLLFGCHFVNELAQLAQGYRFSIVQAIYTQSKVILANDENFNQIITQPGKFTFVDFYADWCRHCKKVHPMIDQLSELFADHPEVQIVKINGDKDGKKMSKKYVEVGYPTLLFFNNDSGEKVEFNGARDVTAFSNFIQQLSGIRLEQQKNEEGEEEEEAKSKKEIVQDVVRLTPESFDEQIQSKPFAIVSIGATWCSFCEDFKGLFKSLATTAFARENNKILFGQFVVDDFENGDIVPQRYNVQSYPTLIFFKNKDLENPVVYNGSKKSLEKLVDAINLFTGSARDLSGGLKSGAGVINDISDKFKKEMNPIELLQELEMLEDNESIVFYKSILESLIIDQSYIDLEKTRIEQILKNDANQLDGVTIDSLTKRQNILKSLKLYLHRRQ</sequence>
<evidence type="ECO:0000256" key="10">
    <source>
        <dbReference type="ARBA" id="ARBA00023128"/>
    </source>
</evidence>
<dbReference type="Proteomes" id="UP001202479">
    <property type="component" value="Unassembled WGS sequence"/>
</dbReference>
<dbReference type="InterPro" id="IPR036356">
    <property type="entry name" value="ERp29_C_sf"/>
</dbReference>
<evidence type="ECO:0000256" key="6">
    <source>
        <dbReference type="ARBA" id="ARBA00022692"/>
    </source>
</evidence>
<dbReference type="GeneID" id="73379279"/>
<evidence type="ECO:0000256" key="5">
    <source>
        <dbReference type="ARBA" id="ARBA00022448"/>
    </source>
</evidence>
<evidence type="ECO:0000256" key="9">
    <source>
        <dbReference type="ARBA" id="ARBA00022989"/>
    </source>
</evidence>
<dbReference type="Pfam" id="PF07749">
    <property type="entry name" value="ERp29"/>
    <property type="match status" value="1"/>
</dbReference>
<gene>
    <name evidence="17" type="ORF">KGF56_001662</name>
</gene>
<evidence type="ECO:0000256" key="7">
    <source>
        <dbReference type="ARBA" id="ARBA00022729"/>
    </source>
</evidence>
<dbReference type="EMBL" id="JAHUZD010000028">
    <property type="protein sequence ID" value="KAI3405644.2"/>
    <property type="molecule type" value="Genomic_DNA"/>
</dbReference>
<keyword evidence="6" id="KW-0812">Transmembrane</keyword>
<keyword evidence="11" id="KW-0472">Membrane</keyword>
<dbReference type="InterPro" id="IPR005336">
    <property type="entry name" value="MPC"/>
</dbReference>
<evidence type="ECO:0000256" key="4">
    <source>
        <dbReference type="ARBA" id="ARBA00006416"/>
    </source>
</evidence>
<evidence type="ECO:0000256" key="15">
    <source>
        <dbReference type="RuleBase" id="RU363100"/>
    </source>
</evidence>
<dbReference type="GO" id="GO:0005783">
    <property type="term" value="C:endoplasmic reticulum"/>
    <property type="evidence" value="ECO:0007669"/>
    <property type="project" value="InterPro"/>
</dbReference>
<dbReference type="InterPro" id="IPR051063">
    <property type="entry name" value="PDI"/>
</dbReference>
<evidence type="ECO:0000259" key="16">
    <source>
        <dbReference type="PROSITE" id="PS51352"/>
    </source>
</evidence>
<evidence type="ECO:0000256" key="12">
    <source>
        <dbReference type="ARBA" id="ARBA00023157"/>
    </source>
</evidence>
<comment type="similarity">
    <text evidence="4 15">Belongs to the mitochondrial pyruvate carrier (MPC) (TC 2.A.105) family.</text>
</comment>
<dbReference type="AlphaFoldDB" id="A0AAI9SZ70"/>
<dbReference type="Gene3D" id="3.40.30.10">
    <property type="entry name" value="Glutaredoxin"/>
    <property type="match status" value="2"/>
</dbReference>
<keyword evidence="12" id="KW-1015">Disulfide bond</keyword>
<dbReference type="GO" id="GO:0005743">
    <property type="term" value="C:mitochondrial inner membrane"/>
    <property type="evidence" value="ECO:0007669"/>
    <property type="project" value="UniProtKB-SubCell"/>
</dbReference>
<evidence type="ECO:0000313" key="18">
    <source>
        <dbReference type="Proteomes" id="UP001202479"/>
    </source>
</evidence>
<dbReference type="RefSeq" id="XP_049181389.1">
    <property type="nucleotide sequence ID" value="XM_049322809.1"/>
</dbReference>
<evidence type="ECO:0000256" key="14">
    <source>
        <dbReference type="ARBA" id="ARBA00023284"/>
    </source>
</evidence>
<keyword evidence="9" id="KW-1133">Transmembrane helix</keyword>
<evidence type="ECO:0000256" key="11">
    <source>
        <dbReference type="ARBA" id="ARBA00023136"/>
    </source>
</evidence>